<dbReference type="GeneID" id="25299958"/>
<feature type="compositionally biased region" description="Low complexity" evidence="1">
    <location>
        <begin position="196"/>
        <end position="212"/>
    </location>
</feature>
<sequence length="260" mass="29047">MSDSTVDKDPDLVKRFAELLMETPNLLTEDSLDGASTEADVDPVEQISKAFMKISMRASSADPAKWQPVAGDIHATGVETSATTSPDPDTTNSAPDSQGEDDRARLEREVIGVLDTDYFQRTQYGTLRADPSHRNRRIHRYRLKRRLAARLRVDSPGGAGTGGCNMISPLSFLPKRHSKSKSRSKHQRADDDLEAARPASPTPSSSSANTSETHPHFKTDPTAWTWKDNIKFYAWRVKLRVMYALESYRINKAFGAEFDY</sequence>
<proteinExistence type="predicted"/>
<accession>A0A0D2H2M1</accession>
<name>A0A0D2H2M1_9EURO</name>
<dbReference type="RefSeq" id="XP_013288888.1">
    <property type="nucleotide sequence ID" value="XM_013433434.1"/>
</dbReference>
<dbReference type="AlphaFoldDB" id="A0A0D2H2M1"/>
<gene>
    <name evidence="2" type="ORF">Z517_00468</name>
</gene>
<evidence type="ECO:0000313" key="3">
    <source>
        <dbReference type="Proteomes" id="UP000053029"/>
    </source>
</evidence>
<reference evidence="2 3" key="1">
    <citation type="submission" date="2015-01" db="EMBL/GenBank/DDBJ databases">
        <title>The Genome Sequence of Fonsecaea pedrosoi CBS 271.37.</title>
        <authorList>
            <consortium name="The Broad Institute Genomics Platform"/>
            <person name="Cuomo C."/>
            <person name="de Hoog S."/>
            <person name="Gorbushina A."/>
            <person name="Stielow B."/>
            <person name="Teixiera M."/>
            <person name="Abouelleil A."/>
            <person name="Chapman S.B."/>
            <person name="Priest M."/>
            <person name="Young S.K."/>
            <person name="Wortman J."/>
            <person name="Nusbaum C."/>
            <person name="Birren B."/>
        </authorList>
    </citation>
    <scope>NUCLEOTIDE SEQUENCE [LARGE SCALE GENOMIC DNA]</scope>
    <source>
        <strain evidence="2 3">CBS 271.37</strain>
    </source>
</reference>
<keyword evidence="3" id="KW-1185">Reference proteome</keyword>
<dbReference type="OrthoDB" id="10426752at2759"/>
<evidence type="ECO:0000256" key="1">
    <source>
        <dbReference type="SAM" id="MobiDB-lite"/>
    </source>
</evidence>
<feature type="compositionally biased region" description="Basic residues" evidence="1">
    <location>
        <begin position="174"/>
        <end position="186"/>
    </location>
</feature>
<dbReference type="EMBL" id="KN846969">
    <property type="protein sequence ID" value="KIW85080.1"/>
    <property type="molecule type" value="Genomic_DNA"/>
</dbReference>
<dbReference type="HOGENOM" id="CLU_1069722_0_0_1"/>
<dbReference type="Proteomes" id="UP000053029">
    <property type="component" value="Unassembled WGS sequence"/>
</dbReference>
<feature type="region of interest" description="Disordered" evidence="1">
    <location>
        <begin position="153"/>
        <end position="219"/>
    </location>
</feature>
<organism evidence="2 3">
    <name type="scientific">Fonsecaea pedrosoi CBS 271.37</name>
    <dbReference type="NCBI Taxonomy" id="1442368"/>
    <lineage>
        <taxon>Eukaryota</taxon>
        <taxon>Fungi</taxon>
        <taxon>Dikarya</taxon>
        <taxon>Ascomycota</taxon>
        <taxon>Pezizomycotina</taxon>
        <taxon>Eurotiomycetes</taxon>
        <taxon>Chaetothyriomycetidae</taxon>
        <taxon>Chaetothyriales</taxon>
        <taxon>Herpotrichiellaceae</taxon>
        <taxon>Fonsecaea</taxon>
    </lineage>
</organism>
<protein>
    <submittedName>
        <fullName evidence="2">Uncharacterized protein</fullName>
    </submittedName>
</protein>
<feature type="compositionally biased region" description="Low complexity" evidence="1">
    <location>
        <begin position="80"/>
        <end position="97"/>
    </location>
</feature>
<evidence type="ECO:0000313" key="2">
    <source>
        <dbReference type="EMBL" id="KIW85080.1"/>
    </source>
</evidence>
<dbReference type="VEuPathDB" id="FungiDB:Z517_00468"/>
<feature type="region of interest" description="Disordered" evidence="1">
    <location>
        <begin position="61"/>
        <end position="103"/>
    </location>
</feature>